<dbReference type="InterPro" id="IPR004358">
    <property type="entry name" value="Sig_transdc_His_kin-like_C"/>
</dbReference>
<dbReference type="PANTHER" id="PTHR43547">
    <property type="entry name" value="TWO-COMPONENT HISTIDINE KINASE"/>
    <property type="match status" value="1"/>
</dbReference>
<keyword evidence="6" id="KW-0808">Transferase</keyword>
<accession>A0ABW7N8N3</accession>
<name>A0ABW7N8N3_9BACT</name>
<dbReference type="EC" id="2.7.13.3" evidence="2"/>
<evidence type="ECO:0000256" key="4">
    <source>
        <dbReference type="SAM" id="Phobius"/>
    </source>
</evidence>
<feature type="domain" description="Histidine kinase" evidence="5">
    <location>
        <begin position="303"/>
        <end position="522"/>
    </location>
</feature>
<dbReference type="SUPFAM" id="SSF55874">
    <property type="entry name" value="ATPase domain of HSP90 chaperone/DNA topoisomerase II/histidine kinase"/>
    <property type="match status" value="1"/>
</dbReference>
<dbReference type="Gene3D" id="3.30.565.10">
    <property type="entry name" value="Histidine kinase-like ATPase, C-terminal domain"/>
    <property type="match status" value="1"/>
</dbReference>
<dbReference type="Pfam" id="PF02518">
    <property type="entry name" value="HATPase_c"/>
    <property type="match status" value="1"/>
</dbReference>
<dbReference type="Gene3D" id="1.10.287.130">
    <property type="match status" value="1"/>
</dbReference>
<dbReference type="PANTHER" id="PTHR43547:SF2">
    <property type="entry name" value="HYBRID SIGNAL TRANSDUCTION HISTIDINE KINASE C"/>
    <property type="match status" value="1"/>
</dbReference>
<comment type="caution">
    <text evidence="6">The sequence shown here is derived from an EMBL/GenBank/DDBJ whole genome shotgun (WGS) entry which is preliminary data.</text>
</comment>
<keyword evidence="4" id="KW-0812">Transmembrane</keyword>
<keyword evidence="4" id="KW-1133">Transmembrane helix</keyword>
<evidence type="ECO:0000313" key="6">
    <source>
        <dbReference type="EMBL" id="MFH6983973.1"/>
    </source>
</evidence>
<dbReference type="InterPro" id="IPR005467">
    <property type="entry name" value="His_kinase_dom"/>
</dbReference>
<gene>
    <name evidence="6" type="ORF">ACHKAR_11000</name>
</gene>
<reference evidence="6 7" key="1">
    <citation type="journal article" date="2013" name="Int. J. Syst. Evol. Microbiol.">
        <title>Marinoscillum luteum sp. nov., isolated from marine sediment.</title>
        <authorList>
            <person name="Cha I.T."/>
            <person name="Park S.J."/>
            <person name="Kim S.J."/>
            <person name="Kim J.G."/>
            <person name="Jung M.Y."/>
            <person name="Shin K.S."/>
            <person name="Kwon K.K."/>
            <person name="Yang S.H."/>
            <person name="Seo Y.S."/>
            <person name="Rhee S.K."/>
        </authorList>
    </citation>
    <scope>NUCLEOTIDE SEQUENCE [LARGE SCALE GENOMIC DNA]</scope>
    <source>
        <strain evidence="6 7">KCTC 23939</strain>
    </source>
</reference>
<dbReference type="CDD" id="cd00082">
    <property type="entry name" value="HisKA"/>
    <property type="match status" value="1"/>
</dbReference>
<keyword evidence="3" id="KW-0597">Phosphoprotein</keyword>
<dbReference type="SMART" id="SM00388">
    <property type="entry name" value="HisKA"/>
    <property type="match status" value="1"/>
</dbReference>
<evidence type="ECO:0000256" key="2">
    <source>
        <dbReference type="ARBA" id="ARBA00012438"/>
    </source>
</evidence>
<dbReference type="PRINTS" id="PR00344">
    <property type="entry name" value="BCTRLSENSOR"/>
</dbReference>
<sequence length="525" mass="59588">MKRSTLRWVVTLMSLALLGLIGFQWYWIDSVIRANEERFKKDVIEALHTVSEKLEKQEALYAFNQSVYFSRTYGGTQSYQFRAAPQNTDVVVIKDTLRNDAMGFDIIFDFQVGSGGEQQLRGAPEPRAPGHQTWQHSKEMKDAERLLLEERLERATRKSEMVFQVLENMLVPDRSVMARFNPQQLDSLLSSEFAERGIDISFDYAIVSPMSERFLLVDSRASKRALEKSELKASLFPNDLIGEQNWLVVDFPEKQQFLLRKIWLTMASSGFLILVIVGSFGYSIRTILQQKKLSEMKNDFINNMTHELKTPIATISLACEALSDKEINQMKGMQDRYLAMISDENKRLGEQVERVLQMAALDRNDIELKSESLNLLELVERAVEKTALQVEARSGQIKVIDNADNKLVFGDKTHLTNILVNLLDNANKYSDSAPEIMIRLYNKAGDISVAVQDRGIGMTKEATTHIFQKFYRVPTGNIHNVKGFGLGLAYVKNMVELHNGTISVESEPGKGSKFTITLPNEHGNT</sequence>
<dbReference type="Proteomes" id="UP001610063">
    <property type="component" value="Unassembled WGS sequence"/>
</dbReference>
<protein>
    <recommendedName>
        <fullName evidence="2">histidine kinase</fullName>
        <ecNumber evidence="2">2.7.13.3</ecNumber>
    </recommendedName>
</protein>
<keyword evidence="4" id="KW-0472">Membrane</keyword>
<dbReference type="InterPro" id="IPR036890">
    <property type="entry name" value="HATPase_C_sf"/>
</dbReference>
<feature type="transmembrane region" description="Helical" evidence="4">
    <location>
        <begin position="262"/>
        <end position="284"/>
    </location>
</feature>
<evidence type="ECO:0000313" key="7">
    <source>
        <dbReference type="Proteomes" id="UP001610063"/>
    </source>
</evidence>
<dbReference type="SUPFAM" id="SSF47384">
    <property type="entry name" value="Homodimeric domain of signal transducing histidine kinase"/>
    <property type="match status" value="1"/>
</dbReference>
<evidence type="ECO:0000256" key="3">
    <source>
        <dbReference type="ARBA" id="ARBA00022553"/>
    </source>
</evidence>
<dbReference type="SMART" id="SM00387">
    <property type="entry name" value="HATPase_c"/>
    <property type="match status" value="1"/>
</dbReference>
<dbReference type="InterPro" id="IPR036097">
    <property type="entry name" value="HisK_dim/P_sf"/>
</dbReference>
<dbReference type="GO" id="GO:0016301">
    <property type="term" value="F:kinase activity"/>
    <property type="evidence" value="ECO:0007669"/>
    <property type="project" value="UniProtKB-KW"/>
</dbReference>
<organism evidence="6 7">
    <name type="scientific">Marinoscillum luteum</name>
    <dbReference type="NCBI Taxonomy" id="861051"/>
    <lineage>
        <taxon>Bacteria</taxon>
        <taxon>Pseudomonadati</taxon>
        <taxon>Bacteroidota</taxon>
        <taxon>Cytophagia</taxon>
        <taxon>Cytophagales</taxon>
        <taxon>Reichenbachiellaceae</taxon>
        <taxon>Marinoscillum</taxon>
    </lineage>
</organism>
<comment type="catalytic activity">
    <reaction evidence="1">
        <text>ATP + protein L-histidine = ADP + protein N-phospho-L-histidine.</text>
        <dbReference type="EC" id="2.7.13.3"/>
    </reaction>
</comment>
<dbReference type="Pfam" id="PF00512">
    <property type="entry name" value="HisKA"/>
    <property type="match status" value="1"/>
</dbReference>
<evidence type="ECO:0000256" key="1">
    <source>
        <dbReference type="ARBA" id="ARBA00000085"/>
    </source>
</evidence>
<dbReference type="EMBL" id="JBIPKE010000016">
    <property type="protein sequence ID" value="MFH6983973.1"/>
    <property type="molecule type" value="Genomic_DNA"/>
</dbReference>
<keyword evidence="6" id="KW-0418">Kinase</keyword>
<dbReference type="InterPro" id="IPR003661">
    <property type="entry name" value="HisK_dim/P_dom"/>
</dbReference>
<dbReference type="RefSeq" id="WP_395417464.1">
    <property type="nucleotide sequence ID" value="NZ_JBIPKE010000016.1"/>
</dbReference>
<proteinExistence type="predicted"/>
<evidence type="ECO:0000259" key="5">
    <source>
        <dbReference type="PROSITE" id="PS50109"/>
    </source>
</evidence>
<dbReference type="PROSITE" id="PS50109">
    <property type="entry name" value="HIS_KIN"/>
    <property type="match status" value="1"/>
</dbReference>
<dbReference type="InterPro" id="IPR003594">
    <property type="entry name" value="HATPase_dom"/>
</dbReference>
<keyword evidence="7" id="KW-1185">Reference proteome</keyword>
<feature type="transmembrane region" description="Helical" evidence="4">
    <location>
        <begin position="6"/>
        <end position="28"/>
    </location>
</feature>
<dbReference type="CDD" id="cd00075">
    <property type="entry name" value="HATPase"/>
    <property type="match status" value="1"/>
</dbReference>